<evidence type="ECO:0000256" key="2">
    <source>
        <dbReference type="ARBA" id="ARBA00022490"/>
    </source>
</evidence>
<feature type="active site" description="Proton donor" evidence="8">
    <location>
        <position position="17"/>
    </location>
</feature>
<feature type="site" description="Stabilizes the phosphoryl group" evidence="9">
    <location>
        <position position="108"/>
    </location>
</feature>
<dbReference type="EMBL" id="SMFL01000028">
    <property type="protein sequence ID" value="TDE08191.1"/>
    <property type="molecule type" value="Genomic_DNA"/>
</dbReference>
<evidence type="ECO:0000256" key="6">
    <source>
        <dbReference type="ARBA" id="ARBA00031828"/>
    </source>
</evidence>
<dbReference type="InterPro" id="IPR006549">
    <property type="entry name" value="HAD-SF_hydro_IIIA"/>
</dbReference>
<comment type="similarity">
    <text evidence="7">Belongs to the gmhB family.</text>
</comment>
<dbReference type="NCBIfam" id="TIGR01662">
    <property type="entry name" value="HAD-SF-IIIA"/>
    <property type="match status" value="1"/>
</dbReference>
<dbReference type="PANTHER" id="PTHR42891">
    <property type="entry name" value="D-GLYCERO-BETA-D-MANNO-HEPTOSE-1,7-BISPHOSPHATE 7-PHOSPHATASE"/>
    <property type="match status" value="1"/>
</dbReference>
<keyword evidence="2 7" id="KW-0963">Cytoplasm</keyword>
<dbReference type="GO" id="GO:0005975">
    <property type="term" value="P:carbohydrate metabolic process"/>
    <property type="evidence" value="ECO:0007669"/>
    <property type="project" value="InterPro"/>
</dbReference>
<dbReference type="NCBIfam" id="TIGR01656">
    <property type="entry name" value="Histidinol-ppas"/>
    <property type="match status" value="1"/>
</dbReference>
<dbReference type="CDD" id="cd07503">
    <property type="entry name" value="HAD_HisB-N"/>
    <property type="match status" value="1"/>
</dbReference>
<dbReference type="EC" id="3.1.3.-" evidence="7"/>
<evidence type="ECO:0000256" key="9">
    <source>
        <dbReference type="PIRSR" id="PIRSR004682-3"/>
    </source>
</evidence>
<dbReference type="SUPFAM" id="SSF56784">
    <property type="entry name" value="HAD-like"/>
    <property type="match status" value="1"/>
</dbReference>
<name>A0A4R5D8X1_9BACT</name>
<evidence type="ECO:0000256" key="5">
    <source>
        <dbReference type="ARBA" id="ARBA00023277"/>
    </source>
</evidence>
<dbReference type="PIRSF" id="PIRSF004682">
    <property type="entry name" value="GmhB"/>
    <property type="match status" value="1"/>
</dbReference>
<protein>
    <recommendedName>
        <fullName evidence="6 7">D,D-heptose 1,7-bisphosphate phosphatase</fullName>
        <ecNumber evidence="7">3.1.3.-</ecNumber>
    </recommendedName>
</protein>
<dbReference type="PANTHER" id="PTHR42891:SF1">
    <property type="entry name" value="D-GLYCERO-BETA-D-MANNO-HEPTOSE-1,7-BISPHOSPHATE 7-PHOSPHATASE"/>
    <property type="match status" value="1"/>
</dbReference>
<keyword evidence="5 7" id="KW-0119">Carbohydrate metabolism</keyword>
<feature type="site" description="Contributes to substrate recognition" evidence="9">
    <location>
        <position position="107"/>
    </location>
</feature>
<dbReference type="RefSeq" id="WP_131962997.1">
    <property type="nucleotide sequence ID" value="NZ_SMFL01000028.1"/>
</dbReference>
<feature type="binding site" evidence="10">
    <location>
        <position position="15"/>
    </location>
    <ligand>
        <name>Mg(2+)</name>
        <dbReference type="ChEBI" id="CHEBI:18420"/>
    </ligand>
</feature>
<dbReference type="GO" id="GO:0046872">
    <property type="term" value="F:metal ion binding"/>
    <property type="evidence" value="ECO:0007669"/>
    <property type="project" value="UniProtKB-KW"/>
</dbReference>
<evidence type="ECO:0000256" key="1">
    <source>
        <dbReference type="ARBA" id="ARBA00004496"/>
    </source>
</evidence>
<keyword evidence="10" id="KW-0460">Magnesium</keyword>
<keyword evidence="3 10" id="KW-0479">Metal-binding</keyword>
<dbReference type="InterPro" id="IPR023214">
    <property type="entry name" value="HAD_sf"/>
</dbReference>
<evidence type="ECO:0000256" key="7">
    <source>
        <dbReference type="PIRNR" id="PIRNR004682"/>
    </source>
</evidence>
<organism evidence="11 12">
    <name type="scientific">Dyadobacter psychrotolerans</name>
    <dbReference type="NCBI Taxonomy" id="2541721"/>
    <lineage>
        <taxon>Bacteria</taxon>
        <taxon>Pseudomonadati</taxon>
        <taxon>Bacteroidota</taxon>
        <taxon>Cytophagia</taxon>
        <taxon>Cytophagales</taxon>
        <taxon>Spirosomataceae</taxon>
        <taxon>Dyadobacter</taxon>
    </lineage>
</organism>
<proteinExistence type="inferred from homology"/>
<gene>
    <name evidence="11" type="ORF">E0F88_33035</name>
</gene>
<comment type="caution">
    <text evidence="11">The sequence shown here is derived from an EMBL/GenBank/DDBJ whole genome shotgun (WGS) entry which is preliminary data.</text>
</comment>
<evidence type="ECO:0000256" key="3">
    <source>
        <dbReference type="ARBA" id="ARBA00022723"/>
    </source>
</evidence>
<evidence type="ECO:0000256" key="8">
    <source>
        <dbReference type="PIRSR" id="PIRSR004682-1"/>
    </source>
</evidence>
<dbReference type="InterPro" id="IPR036412">
    <property type="entry name" value="HAD-like_sf"/>
</dbReference>
<dbReference type="GO" id="GO:0016791">
    <property type="term" value="F:phosphatase activity"/>
    <property type="evidence" value="ECO:0007669"/>
    <property type="project" value="InterPro"/>
</dbReference>
<dbReference type="InterPro" id="IPR004446">
    <property type="entry name" value="Heptose_bisP_phosphatase"/>
</dbReference>
<evidence type="ECO:0000313" key="11">
    <source>
        <dbReference type="EMBL" id="TDE08191.1"/>
    </source>
</evidence>
<accession>A0A4R5D8X1</accession>
<feature type="site" description="Stabilizes the phosphoryl group" evidence="9">
    <location>
        <position position="58"/>
    </location>
</feature>
<dbReference type="InterPro" id="IPR006543">
    <property type="entry name" value="Histidinol-phos"/>
</dbReference>
<dbReference type="Proteomes" id="UP000294850">
    <property type="component" value="Unassembled WGS sequence"/>
</dbReference>
<feature type="binding site" evidence="10">
    <location>
        <position position="133"/>
    </location>
    <ligand>
        <name>Mg(2+)</name>
        <dbReference type="ChEBI" id="CHEBI:18420"/>
    </ligand>
</feature>
<dbReference type="Pfam" id="PF13242">
    <property type="entry name" value="Hydrolase_like"/>
    <property type="match status" value="1"/>
</dbReference>
<dbReference type="AlphaFoldDB" id="A0A4R5D8X1"/>
<feature type="binding site" evidence="10">
    <location>
        <position position="17"/>
    </location>
    <ligand>
        <name>Mg(2+)</name>
        <dbReference type="ChEBI" id="CHEBI:18420"/>
    </ligand>
</feature>
<evidence type="ECO:0000256" key="10">
    <source>
        <dbReference type="PIRSR" id="PIRSR004682-4"/>
    </source>
</evidence>
<keyword evidence="12" id="KW-1185">Reference proteome</keyword>
<comment type="cofactor">
    <cofactor evidence="10">
        <name>Mg(2+)</name>
        <dbReference type="ChEBI" id="CHEBI:18420"/>
    </cofactor>
</comment>
<dbReference type="Gene3D" id="3.40.50.1000">
    <property type="entry name" value="HAD superfamily/HAD-like"/>
    <property type="match status" value="1"/>
</dbReference>
<evidence type="ECO:0000256" key="4">
    <source>
        <dbReference type="ARBA" id="ARBA00022801"/>
    </source>
</evidence>
<dbReference type="OrthoDB" id="9813880at2"/>
<evidence type="ECO:0000313" key="12">
    <source>
        <dbReference type="Proteomes" id="UP000294850"/>
    </source>
</evidence>
<keyword evidence="4 7" id="KW-0378">Hydrolase</keyword>
<reference evidence="11 12" key="1">
    <citation type="submission" date="2019-03" db="EMBL/GenBank/DDBJ databases">
        <title>Dyadobacter AR-3-6 sp. nov., isolated from arctic soil.</title>
        <authorList>
            <person name="Chaudhary D.K."/>
        </authorList>
    </citation>
    <scope>NUCLEOTIDE SEQUENCE [LARGE SCALE GENOMIC DNA]</scope>
    <source>
        <strain evidence="11 12">AR-3-6</strain>
    </source>
</reference>
<comment type="subcellular location">
    <subcellularLocation>
        <location evidence="1 7">Cytoplasm</location>
    </subcellularLocation>
</comment>
<dbReference type="GO" id="GO:0005737">
    <property type="term" value="C:cytoplasm"/>
    <property type="evidence" value="ECO:0007669"/>
    <property type="project" value="UniProtKB-SubCell"/>
</dbReference>
<sequence length="178" mass="19452">MPLSPTSFPKCVFLDRDGVLNKELGDYLQKIEDLIIPDGVPEGLKMLKEAGFLLIVITNQAGIAKGLYGQELVYAIHEKMQEASGGILDDLYFSPYHPDHSGKSLSRKPDSLLLEKAIAKYSIDTGHSWMIGDRSRDMAAGHKAGLRTVHVVNEDETSAGDYAAANLLEAAKIILKNN</sequence>
<feature type="active site" description="Nucleophile" evidence="8">
    <location>
        <position position="15"/>
    </location>
</feature>